<name>A0A7C9TJW0_9BURK</name>
<protein>
    <submittedName>
        <fullName evidence="1">Uncharacterized protein</fullName>
    </submittedName>
</protein>
<comment type="caution">
    <text evidence="1">The sequence shown here is derived from an EMBL/GenBank/DDBJ whole genome shotgun (WGS) entry which is preliminary data.</text>
</comment>
<dbReference type="EMBL" id="JAAGOH010000014">
    <property type="protein sequence ID" value="NDY92018.1"/>
    <property type="molecule type" value="Genomic_DNA"/>
</dbReference>
<organism evidence="1 2">
    <name type="scientific">Ideonella livida</name>
    <dbReference type="NCBI Taxonomy" id="2707176"/>
    <lineage>
        <taxon>Bacteria</taxon>
        <taxon>Pseudomonadati</taxon>
        <taxon>Pseudomonadota</taxon>
        <taxon>Betaproteobacteria</taxon>
        <taxon>Burkholderiales</taxon>
        <taxon>Sphaerotilaceae</taxon>
        <taxon>Ideonella</taxon>
    </lineage>
</organism>
<gene>
    <name evidence="1" type="ORF">G3A44_12550</name>
</gene>
<dbReference type="PROSITE" id="PS51257">
    <property type="entry name" value="PROKAR_LIPOPROTEIN"/>
    <property type="match status" value="1"/>
</dbReference>
<evidence type="ECO:0000313" key="2">
    <source>
        <dbReference type="Proteomes" id="UP000484255"/>
    </source>
</evidence>
<dbReference type="RefSeq" id="WP_163457871.1">
    <property type="nucleotide sequence ID" value="NZ_JAAGOH010000014.1"/>
</dbReference>
<dbReference type="Proteomes" id="UP000484255">
    <property type="component" value="Unassembled WGS sequence"/>
</dbReference>
<evidence type="ECO:0000313" key="1">
    <source>
        <dbReference type="EMBL" id="NDY92018.1"/>
    </source>
</evidence>
<dbReference type="AlphaFoldDB" id="A0A7C9TJW0"/>
<sequence length="272" mass="29928">MPKLPVHPRHTPRYPSHDPARRCLAGLALAAACGLSGCGVIDSARIWFPQASGLEAVNPRLYVEPAMTAEQRQELQRQIEQGRAVVAAFYGELTSQPYVVACLTSACDHRFGSYGQPAAAYGDMAIRLSYRGRVAPLIAHEWSHAELYRRAGGWWHARQIPRWFDEGVAVVVADEPRHSEDNWRAIQGRGLPTPTLDELRSFSDWGTALRRYGETSGDVPDNLRRVYTTAGHEVRGFLRCTGPEGVQAVLDAVRAGATFDQAYSGARAACVD</sequence>
<reference evidence="1 2" key="1">
    <citation type="submission" date="2020-02" db="EMBL/GenBank/DDBJ databases">
        <title>Ideonella bacterium strain TBM-1.</title>
        <authorList>
            <person name="Chen W.-M."/>
        </authorList>
    </citation>
    <scope>NUCLEOTIDE SEQUENCE [LARGE SCALE GENOMIC DNA]</scope>
    <source>
        <strain evidence="1 2">TBM-1</strain>
    </source>
</reference>
<accession>A0A7C9TJW0</accession>
<proteinExistence type="predicted"/>
<keyword evidence="2" id="KW-1185">Reference proteome</keyword>